<dbReference type="InterPro" id="IPR011541">
    <property type="entry name" value="Ni/Co_transpt_high_affinity"/>
</dbReference>
<evidence type="ECO:0000256" key="9">
    <source>
        <dbReference type="ARBA" id="ARBA00023065"/>
    </source>
</evidence>
<dbReference type="EMBL" id="CP041166">
    <property type="protein sequence ID" value="QFR42908.1"/>
    <property type="molecule type" value="Genomic_DNA"/>
</dbReference>
<feature type="transmembrane region" description="Helical" evidence="13">
    <location>
        <begin position="82"/>
        <end position="102"/>
    </location>
</feature>
<evidence type="ECO:0000256" key="13">
    <source>
        <dbReference type="RuleBase" id="RU362101"/>
    </source>
</evidence>
<comment type="function">
    <text evidence="1">Efflux system for nickel and cobalt.</text>
</comment>
<evidence type="ECO:0000256" key="5">
    <source>
        <dbReference type="ARBA" id="ARBA00022475"/>
    </source>
</evidence>
<evidence type="ECO:0000256" key="10">
    <source>
        <dbReference type="ARBA" id="ARBA00023112"/>
    </source>
</evidence>
<accession>A0AAJ4DM88</accession>
<gene>
    <name evidence="14" type="ORF">FJR47_02880</name>
</gene>
<evidence type="ECO:0000256" key="11">
    <source>
        <dbReference type="ARBA" id="ARBA00023136"/>
    </source>
</evidence>
<feature type="transmembrane region" description="Helical" evidence="13">
    <location>
        <begin position="33"/>
        <end position="51"/>
    </location>
</feature>
<dbReference type="GO" id="GO:0006824">
    <property type="term" value="P:cobalt ion transport"/>
    <property type="evidence" value="ECO:0007669"/>
    <property type="project" value="UniProtKB-KW"/>
</dbReference>
<dbReference type="GO" id="GO:0015099">
    <property type="term" value="F:nickel cation transmembrane transporter activity"/>
    <property type="evidence" value="ECO:0007669"/>
    <property type="project" value="UniProtKB-UniRule"/>
</dbReference>
<sequence length="242" mass="26603">MSEIWGKFIYEINSYQKILNTNIASSFKQVDEAGIYGSLTIIAIAFVYGIVHAAGPGHGKAIVASYFLSQGRRLISAFKMGYLVSTIHALSALILTFLIYYLVDGLFSRTFNQSVDIMYKVSGIFIIFVGLYLIYELKKEWNTYEKIEKTKDKKSYIVALSVGIVPCPGVMTVLFFSLMMGHLVTGILATIAMSIGMGLTISLTGALAIKSSHIAKNNSIIIKILQVLSPFLVLCIGVFLVL</sequence>
<keyword evidence="9" id="KW-0406">Ion transport</keyword>
<evidence type="ECO:0000313" key="14">
    <source>
        <dbReference type="EMBL" id="QFR42908.1"/>
    </source>
</evidence>
<comment type="subcellular location">
    <subcellularLocation>
        <location evidence="2 13">Cell membrane</location>
        <topology evidence="2 13">Multi-pass membrane protein</topology>
    </subcellularLocation>
</comment>
<evidence type="ECO:0000256" key="6">
    <source>
        <dbReference type="ARBA" id="ARBA00022596"/>
    </source>
</evidence>
<keyword evidence="8 13" id="KW-1133">Transmembrane helix</keyword>
<evidence type="ECO:0000256" key="7">
    <source>
        <dbReference type="ARBA" id="ARBA00022692"/>
    </source>
</evidence>
<keyword evidence="7 13" id="KW-0812">Transmembrane</keyword>
<dbReference type="Pfam" id="PF03824">
    <property type="entry name" value="NicO"/>
    <property type="match status" value="1"/>
</dbReference>
<keyword evidence="4 13" id="KW-0813">Transport</keyword>
<keyword evidence="11 13" id="KW-0472">Membrane</keyword>
<dbReference type="PANTHER" id="PTHR40659:SF1">
    <property type="entry name" value="NICKEL_COBALT EFFLUX SYSTEM RCNA"/>
    <property type="match status" value="1"/>
</dbReference>
<evidence type="ECO:0000256" key="3">
    <source>
        <dbReference type="ARBA" id="ARBA00022426"/>
    </source>
</evidence>
<evidence type="ECO:0000256" key="4">
    <source>
        <dbReference type="ARBA" id="ARBA00022448"/>
    </source>
</evidence>
<feature type="transmembrane region" description="Helical" evidence="13">
    <location>
        <begin position="186"/>
        <end position="208"/>
    </location>
</feature>
<feature type="transmembrane region" description="Helical" evidence="13">
    <location>
        <begin position="156"/>
        <end position="180"/>
    </location>
</feature>
<dbReference type="RefSeq" id="WP_152298971.1">
    <property type="nucleotide sequence ID" value="NZ_CP041166.1"/>
</dbReference>
<name>A0AAJ4DM88_9BACT</name>
<organism evidence="14 15">
    <name type="scientific">Sulfurimonas xiamenensis</name>
    <dbReference type="NCBI Taxonomy" id="2590021"/>
    <lineage>
        <taxon>Bacteria</taxon>
        <taxon>Pseudomonadati</taxon>
        <taxon>Campylobacterota</taxon>
        <taxon>Epsilonproteobacteria</taxon>
        <taxon>Campylobacterales</taxon>
        <taxon>Sulfurimonadaceae</taxon>
        <taxon>Sulfurimonas</taxon>
    </lineage>
</organism>
<keyword evidence="15" id="KW-1185">Reference proteome</keyword>
<feature type="transmembrane region" description="Helical" evidence="13">
    <location>
        <begin position="117"/>
        <end position="135"/>
    </location>
</feature>
<keyword evidence="10" id="KW-0921">Nickel transport</keyword>
<dbReference type="GO" id="GO:0005886">
    <property type="term" value="C:plasma membrane"/>
    <property type="evidence" value="ECO:0007669"/>
    <property type="project" value="UniProtKB-SubCell"/>
</dbReference>
<dbReference type="InterPro" id="IPR051224">
    <property type="entry name" value="NiCoT_RcnA"/>
</dbReference>
<keyword evidence="5" id="KW-1003">Cell membrane</keyword>
<protein>
    <recommendedName>
        <fullName evidence="13">Nickel/cobalt efflux system</fullName>
    </recommendedName>
</protein>
<dbReference type="GO" id="GO:0046583">
    <property type="term" value="F:monoatomic cation efflux transmembrane transporter activity"/>
    <property type="evidence" value="ECO:0007669"/>
    <property type="project" value="TreeGrafter"/>
</dbReference>
<feature type="transmembrane region" description="Helical" evidence="13">
    <location>
        <begin position="220"/>
        <end position="241"/>
    </location>
</feature>
<dbReference type="GO" id="GO:0010045">
    <property type="term" value="P:response to nickel cation"/>
    <property type="evidence" value="ECO:0007669"/>
    <property type="project" value="TreeGrafter"/>
</dbReference>
<comment type="similarity">
    <text evidence="13">Belongs to the NiCoT transporter (TC 2.A.52) family.</text>
</comment>
<evidence type="ECO:0000256" key="8">
    <source>
        <dbReference type="ARBA" id="ARBA00022989"/>
    </source>
</evidence>
<keyword evidence="3" id="KW-0171">Cobalt transport</keyword>
<dbReference type="GO" id="GO:0032025">
    <property type="term" value="P:response to cobalt ion"/>
    <property type="evidence" value="ECO:0007669"/>
    <property type="project" value="TreeGrafter"/>
</dbReference>
<reference evidence="15" key="1">
    <citation type="submission" date="2019-06" db="EMBL/GenBank/DDBJ databases">
        <title>Sulfurimonas gotlandica sp. nov., a chemoautotrophic and psychrotolerant epsilonproteobacterium isolated from a pelagic redoxcline, and an emended description of the genus Sulfurimonas.</title>
        <authorList>
            <person name="Wang S."/>
            <person name="Jiang L."/>
            <person name="Shao Z."/>
        </authorList>
    </citation>
    <scope>NUCLEOTIDE SEQUENCE [LARGE SCALE GENOMIC DNA]</scope>
    <source>
        <strain evidence="15">1-1N</strain>
    </source>
</reference>
<dbReference type="KEGG" id="suln:FJR47_02880"/>
<dbReference type="Proteomes" id="UP000326061">
    <property type="component" value="Chromosome"/>
</dbReference>
<evidence type="ECO:0000256" key="2">
    <source>
        <dbReference type="ARBA" id="ARBA00004651"/>
    </source>
</evidence>
<keyword evidence="6" id="KW-0533">Nickel</keyword>
<dbReference type="PANTHER" id="PTHR40659">
    <property type="entry name" value="NICKEL/COBALT EFFLUX SYSTEM RCNA"/>
    <property type="match status" value="1"/>
</dbReference>
<dbReference type="AlphaFoldDB" id="A0AAJ4DM88"/>
<evidence type="ECO:0000313" key="15">
    <source>
        <dbReference type="Proteomes" id="UP000326061"/>
    </source>
</evidence>
<proteinExistence type="inferred from homology"/>
<evidence type="ECO:0000256" key="1">
    <source>
        <dbReference type="ARBA" id="ARBA00002510"/>
    </source>
</evidence>
<evidence type="ECO:0000256" key="12">
    <source>
        <dbReference type="ARBA" id="ARBA00023285"/>
    </source>
</evidence>
<keyword evidence="12" id="KW-0170">Cobalt</keyword>